<dbReference type="EMBL" id="GBRH01208279">
    <property type="protein sequence ID" value="JAD89616.1"/>
    <property type="molecule type" value="Transcribed_RNA"/>
</dbReference>
<feature type="compositionally biased region" description="Polar residues" evidence="1">
    <location>
        <begin position="43"/>
        <end position="54"/>
    </location>
</feature>
<evidence type="ECO:0000256" key="1">
    <source>
        <dbReference type="SAM" id="MobiDB-lite"/>
    </source>
</evidence>
<organism evidence="2">
    <name type="scientific">Arundo donax</name>
    <name type="common">Giant reed</name>
    <name type="synonym">Donax arundinaceus</name>
    <dbReference type="NCBI Taxonomy" id="35708"/>
    <lineage>
        <taxon>Eukaryota</taxon>
        <taxon>Viridiplantae</taxon>
        <taxon>Streptophyta</taxon>
        <taxon>Embryophyta</taxon>
        <taxon>Tracheophyta</taxon>
        <taxon>Spermatophyta</taxon>
        <taxon>Magnoliopsida</taxon>
        <taxon>Liliopsida</taxon>
        <taxon>Poales</taxon>
        <taxon>Poaceae</taxon>
        <taxon>PACMAD clade</taxon>
        <taxon>Arundinoideae</taxon>
        <taxon>Arundineae</taxon>
        <taxon>Arundo</taxon>
    </lineage>
</organism>
<proteinExistence type="predicted"/>
<accession>A0A0A9DPB9</accession>
<reference evidence="2" key="2">
    <citation type="journal article" date="2015" name="Data Brief">
        <title>Shoot transcriptome of the giant reed, Arundo donax.</title>
        <authorList>
            <person name="Barrero R.A."/>
            <person name="Guerrero F.D."/>
            <person name="Moolhuijzen P."/>
            <person name="Goolsby J.A."/>
            <person name="Tidwell J."/>
            <person name="Bellgard S.E."/>
            <person name="Bellgard M.I."/>
        </authorList>
    </citation>
    <scope>NUCLEOTIDE SEQUENCE</scope>
    <source>
        <tissue evidence="2">Shoot tissue taken approximately 20 cm above the soil surface</tissue>
    </source>
</reference>
<sequence length="86" mass="9536">MRSFMDMEILIACIHNTSSSTGNHPLVTLQPSNHMQDRCCSTQQLSWQGRGHQQSTPDSTSSPSRTNNTARKKSVSWTMVPVGSFP</sequence>
<feature type="compositionally biased region" description="Low complexity" evidence="1">
    <location>
        <begin position="55"/>
        <end position="69"/>
    </location>
</feature>
<evidence type="ECO:0000313" key="2">
    <source>
        <dbReference type="EMBL" id="JAD89616.1"/>
    </source>
</evidence>
<dbReference type="AlphaFoldDB" id="A0A0A9DPB9"/>
<reference evidence="2" key="1">
    <citation type="submission" date="2014-09" db="EMBL/GenBank/DDBJ databases">
        <authorList>
            <person name="Magalhaes I.L.F."/>
            <person name="Oliveira U."/>
            <person name="Santos F.R."/>
            <person name="Vidigal T.H.D.A."/>
            <person name="Brescovit A.D."/>
            <person name="Santos A.J."/>
        </authorList>
    </citation>
    <scope>NUCLEOTIDE SEQUENCE</scope>
    <source>
        <tissue evidence="2">Shoot tissue taken approximately 20 cm above the soil surface</tissue>
    </source>
</reference>
<protein>
    <submittedName>
        <fullName evidence="2">Uncharacterized protein</fullName>
    </submittedName>
</protein>
<feature type="region of interest" description="Disordered" evidence="1">
    <location>
        <begin position="43"/>
        <end position="86"/>
    </location>
</feature>
<name>A0A0A9DPB9_ARUDO</name>